<accession>A0A955RI77</accession>
<reference evidence="1" key="2">
    <citation type="journal article" date="2021" name="Microbiome">
        <title>Successional dynamics and alternative stable states in a saline activated sludge microbial community over 9 years.</title>
        <authorList>
            <person name="Wang Y."/>
            <person name="Ye J."/>
            <person name="Ju F."/>
            <person name="Liu L."/>
            <person name="Boyd J.A."/>
            <person name="Deng Y."/>
            <person name="Parks D.H."/>
            <person name="Jiang X."/>
            <person name="Yin X."/>
            <person name="Woodcroft B.J."/>
            <person name="Tyson G.W."/>
            <person name="Hugenholtz P."/>
            <person name="Polz M.F."/>
            <person name="Zhang T."/>
        </authorList>
    </citation>
    <scope>NUCLEOTIDE SEQUENCE</scope>
    <source>
        <strain evidence="1">HKST-UBA10</strain>
    </source>
</reference>
<dbReference type="AlphaFoldDB" id="A0A955RI77"/>
<comment type="caution">
    <text evidence="1">The sequence shown here is derived from an EMBL/GenBank/DDBJ whole genome shotgun (WGS) entry which is preliminary data.</text>
</comment>
<gene>
    <name evidence="1" type="ORF">KC660_03000</name>
</gene>
<name>A0A955RI77_9BACT</name>
<dbReference type="Proteomes" id="UP000782843">
    <property type="component" value="Unassembled WGS sequence"/>
</dbReference>
<proteinExistence type="predicted"/>
<organism evidence="1 2">
    <name type="scientific">Candidatus Dojkabacteria bacterium</name>
    <dbReference type="NCBI Taxonomy" id="2099670"/>
    <lineage>
        <taxon>Bacteria</taxon>
        <taxon>Candidatus Dojkabacteria</taxon>
    </lineage>
</organism>
<dbReference type="EMBL" id="JAGQLG010000114">
    <property type="protein sequence ID" value="MCA9382348.1"/>
    <property type="molecule type" value="Genomic_DNA"/>
</dbReference>
<sequence length="169" mass="19070">MTETIVSEKRNTAMLFKQQISLLMYVVSGCLRDYSNGAIGQSVIERVNNTLQVQINPNILNFYGVTFLGWYSLDSFVNSMSGITIPFVLQKHNNRYLNRIGTFLQNHHDLVSFVTTSTGILLWEGLRSQDPTDVVVGATALFASRLTDQVIKKKYDTTHNLDDQAKFSV</sequence>
<protein>
    <submittedName>
        <fullName evidence="1">Uncharacterized protein</fullName>
    </submittedName>
</protein>
<reference evidence="1" key="1">
    <citation type="submission" date="2020-04" db="EMBL/GenBank/DDBJ databases">
        <authorList>
            <person name="Zhang T."/>
        </authorList>
    </citation>
    <scope>NUCLEOTIDE SEQUENCE</scope>
    <source>
        <strain evidence="1">HKST-UBA10</strain>
    </source>
</reference>
<evidence type="ECO:0000313" key="2">
    <source>
        <dbReference type="Proteomes" id="UP000782843"/>
    </source>
</evidence>
<evidence type="ECO:0000313" key="1">
    <source>
        <dbReference type="EMBL" id="MCA9382348.1"/>
    </source>
</evidence>